<keyword evidence="1" id="KW-0732">Signal</keyword>
<protein>
    <submittedName>
        <fullName evidence="2">DUF6528 family protein</fullName>
    </submittedName>
</protein>
<evidence type="ECO:0000256" key="1">
    <source>
        <dbReference type="SAM" id="SignalP"/>
    </source>
</evidence>
<gene>
    <name evidence="2" type="ORF">SNE25_25685</name>
</gene>
<proteinExistence type="predicted"/>
<reference evidence="2 3" key="1">
    <citation type="submission" date="2023-11" db="EMBL/GenBank/DDBJ databases">
        <title>Analysis of the Genomes of Mucilaginibacter gossypii cycad 4 and M. sabulilitoris SNA2: microbes with the potential for plant growth promotion.</title>
        <authorList>
            <person name="Hirsch A.M."/>
            <person name="Humm E."/>
            <person name="Rubbi M."/>
            <person name="Del Vecchio G."/>
            <person name="Ha S.M."/>
            <person name="Pellegrini M."/>
            <person name="Gunsalus R.P."/>
        </authorList>
    </citation>
    <scope>NUCLEOTIDE SEQUENCE [LARGE SCALE GENOMIC DNA]</scope>
    <source>
        <strain evidence="2 3">SNA2</strain>
    </source>
</reference>
<feature type="signal peptide" evidence="1">
    <location>
        <begin position="1"/>
        <end position="28"/>
    </location>
</feature>
<accession>A0ABZ0TMF5</accession>
<sequence length="319" mass="35879">MNQFTFKYIATCFVAGFTLCLLCNYAYAQQAIKDCKKCIIMADQSKQRVAIADVSKKAIIWEWEPANSNVKTEYVKWFSSISEAKPVYNMQYVLVTASGGGVALVRIADKKAVFYAYAGGNTHSAEVLPDGNIVSASSTGQYLTIFKVDTLVSPDKVYSKKIDIEFGHNVVWDNSNKVLWSAAMNKLKAFKYNFNCGNPDLELVETIDLLGTESHDLFPVYHENKLWLTDTSAIYTFDPATKKIAKTNFSRRSIKSISSGPSGFPVILSEPKEKWWTDAVIDIKGNTVFEQNGLKLYKARWFLPNSFSYPLNDAFKQCK</sequence>
<dbReference type="EMBL" id="CP139558">
    <property type="protein sequence ID" value="WPU92720.1"/>
    <property type="molecule type" value="Genomic_DNA"/>
</dbReference>
<feature type="chain" id="PRO_5045545203" evidence="1">
    <location>
        <begin position="29"/>
        <end position="319"/>
    </location>
</feature>
<evidence type="ECO:0000313" key="2">
    <source>
        <dbReference type="EMBL" id="WPU92720.1"/>
    </source>
</evidence>
<name>A0ABZ0TMF5_9SPHI</name>
<dbReference type="RefSeq" id="WP_321561880.1">
    <property type="nucleotide sequence ID" value="NZ_CP139558.1"/>
</dbReference>
<dbReference type="InterPro" id="IPR045383">
    <property type="entry name" value="DUF6528"/>
</dbReference>
<dbReference type="Proteomes" id="UP001324380">
    <property type="component" value="Chromosome"/>
</dbReference>
<keyword evidence="3" id="KW-1185">Reference proteome</keyword>
<organism evidence="2 3">
    <name type="scientific">Mucilaginibacter sabulilitoris</name>
    <dbReference type="NCBI Taxonomy" id="1173583"/>
    <lineage>
        <taxon>Bacteria</taxon>
        <taxon>Pseudomonadati</taxon>
        <taxon>Bacteroidota</taxon>
        <taxon>Sphingobacteriia</taxon>
        <taxon>Sphingobacteriales</taxon>
        <taxon>Sphingobacteriaceae</taxon>
        <taxon>Mucilaginibacter</taxon>
    </lineage>
</organism>
<evidence type="ECO:0000313" key="3">
    <source>
        <dbReference type="Proteomes" id="UP001324380"/>
    </source>
</evidence>
<dbReference type="SUPFAM" id="SSF101908">
    <property type="entry name" value="Putative isomerase YbhE"/>
    <property type="match status" value="1"/>
</dbReference>
<dbReference type="Pfam" id="PF20138">
    <property type="entry name" value="DUF6528"/>
    <property type="match status" value="1"/>
</dbReference>